<comment type="caution">
    <text evidence="2">The sequence shown here is derived from an EMBL/GenBank/DDBJ whole genome shotgun (WGS) entry which is preliminary data.</text>
</comment>
<dbReference type="EMBL" id="BNBC01000047">
    <property type="protein sequence ID" value="GHF04837.1"/>
    <property type="molecule type" value="Genomic_DNA"/>
</dbReference>
<dbReference type="AlphaFoldDB" id="A0A919AGT2"/>
<evidence type="ECO:0000313" key="3">
    <source>
        <dbReference type="Proteomes" id="UP000641386"/>
    </source>
</evidence>
<reference evidence="2" key="1">
    <citation type="journal article" date="2014" name="Int. J. Syst. Evol. Microbiol.">
        <title>Complete genome sequence of Corynebacterium casei LMG S-19264T (=DSM 44701T), isolated from a smear-ripened cheese.</title>
        <authorList>
            <consortium name="US DOE Joint Genome Institute (JGI-PGF)"/>
            <person name="Walter F."/>
            <person name="Albersmeier A."/>
            <person name="Kalinowski J."/>
            <person name="Ruckert C."/>
        </authorList>
    </citation>
    <scope>NUCLEOTIDE SEQUENCE</scope>
    <source>
        <strain evidence="2">JCM 3302</strain>
    </source>
</reference>
<name>A0A919AGT2_9ACTN</name>
<gene>
    <name evidence="2" type="ORF">GCM10014715_71310</name>
</gene>
<evidence type="ECO:0000313" key="2">
    <source>
        <dbReference type="EMBL" id="GHF04837.1"/>
    </source>
</evidence>
<keyword evidence="3" id="KW-1185">Reference proteome</keyword>
<proteinExistence type="predicted"/>
<feature type="compositionally biased region" description="Basic and acidic residues" evidence="1">
    <location>
        <begin position="1"/>
        <end position="10"/>
    </location>
</feature>
<evidence type="ECO:0000256" key="1">
    <source>
        <dbReference type="SAM" id="MobiDB-lite"/>
    </source>
</evidence>
<sequence>MGLSFHRNDDGTVTGRNEDTGFTVTLAEEEEVKRQLYEDAGWEYTPPPPPVPPGFHRFCLMDDSFDAGGFQDVRYAALRAHPPEGCVPADRGGFALECERPGRSLLDAVAGTIAEIRREHGLVMNSLGIEKPQEWLGDDRNGHPAQVVAHLLLTAAHRASLLGYGRKDLVRLLDAAGVV</sequence>
<reference evidence="2" key="2">
    <citation type="submission" date="2020-09" db="EMBL/GenBank/DDBJ databases">
        <authorList>
            <person name="Sun Q."/>
            <person name="Ohkuma M."/>
        </authorList>
    </citation>
    <scope>NUCLEOTIDE SEQUENCE</scope>
    <source>
        <strain evidence="2">JCM 3302</strain>
    </source>
</reference>
<feature type="region of interest" description="Disordered" evidence="1">
    <location>
        <begin position="1"/>
        <end position="20"/>
    </location>
</feature>
<accession>A0A919AGT2</accession>
<organism evidence="2 3">
    <name type="scientific">Streptomyces spiralis</name>
    <dbReference type="NCBI Taxonomy" id="66376"/>
    <lineage>
        <taxon>Bacteria</taxon>
        <taxon>Bacillati</taxon>
        <taxon>Actinomycetota</taxon>
        <taxon>Actinomycetes</taxon>
        <taxon>Kitasatosporales</taxon>
        <taxon>Streptomycetaceae</taxon>
        <taxon>Streptomyces</taxon>
    </lineage>
</organism>
<dbReference type="RefSeq" id="WP_189906834.1">
    <property type="nucleotide sequence ID" value="NZ_BNBC01000047.1"/>
</dbReference>
<protein>
    <submittedName>
        <fullName evidence="2">Uncharacterized protein</fullName>
    </submittedName>
</protein>
<dbReference type="Proteomes" id="UP000641386">
    <property type="component" value="Unassembled WGS sequence"/>
</dbReference>